<protein>
    <recommendedName>
        <fullName evidence="1">RmlD-like substrate binding domain-containing protein</fullName>
    </recommendedName>
</protein>
<dbReference type="InterPro" id="IPR036291">
    <property type="entry name" value="NAD(P)-bd_dom_sf"/>
</dbReference>
<proteinExistence type="predicted"/>
<gene>
    <name evidence="2" type="ORF">PPACK8108_LOCUS22089</name>
</gene>
<organism evidence="2 3">
    <name type="scientific">Phakopsora pachyrhizi</name>
    <name type="common">Asian soybean rust disease fungus</name>
    <dbReference type="NCBI Taxonomy" id="170000"/>
    <lineage>
        <taxon>Eukaryota</taxon>
        <taxon>Fungi</taxon>
        <taxon>Dikarya</taxon>
        <taxon>Basidiomycota</taxon>
        <taxon>Pucciniomycotina</taxon>
        <taxon>Pucciniomycetes</taxon>
        <taxon>Pucciniales</taxon>
        <taxon>Phakopsoraceae</taxon>
        <taxon>Phakopsora</taxon>
    </lineage>
</organism>
<dbReference type="EMBL" id="CALTRL010005859">
    <property type="protein sequence ID" value="CAH7687317.1"/>
    <property type="molecule type" value="Genomic_DNA"/>
</dbReference>
<dbReference type="SUPFAM" id="SSF51735">
    <property type="entry name" value="NAD(P)-binding Rossmann-fold domains"/>
    <property type="match status" value="1"/>
</dbReference>
<dbReference type="InterPro" id="IPR005913">
    <property type="entry name" value="dTDP_dehydrorham_reduct"/>
</dbReference>
<accession>A0AAV0BP29</accession>
<keyword evidence="3" id="KW-1185">Reference proteome</keyword>
<feature type="domain" description="RmlD-like substrate binding" evidence="1">
    <location>
        <begin position="1"/>
        <end position="289"/>
    </location>
</feature>
<evidence type="ECO:0000259" key="1">
    <source>
        <dbReference type="Pfam" id="PF04321"/>
    </source>
</evidence>
<dbReference type="GO" id="GO:0006556">
    <property type="term" value="P:S-adenosylmethionine biosynthetic process"/>
    <property type="evidence" value="ECO:0007669"/>
    <property type="project" value="TreeGrafter"/>
</dbReference>
<dbReference type="Gene3D" id="3.40.50.720">
    <property type="entry name" value="NAD(P)-binding Rossmann-like Domain"/>
    <property type="match status" value="1"/>
</dbReference>
<dbReference type="GO" id="GO:0048269">
    <property type="term" value="C:methionine adenosyltransferase complex"/>
    <property type="evidence" value="ECO:0007669"/>
    <property type="project" value="TreeGrafter"/>
</dbReference>
<dbReference type="GO" id="GO:0048270">
    <property type="term" value="F:methionine adenosyltransferase regulator activity"/>
    <property type="evidence" value="ECO:0007669"/>
    <property type="project" value="TreeGrafter"/>
</dbReference>
<reference evidence="2" key="1">
    <citation type="submission" date="2022-06" db="EMBL/GenBank/DDBJ databases">
        <authorList>
            <consortium name="SYNGENTA / RWTH Aachen University"/>
        </authorList>
    </citation>
    <scope>NUCLEOTIDE SEQUENCE</scope>
</reference>
<dbReference type="AlphaFoldDB" id="A0AAV0BP29"/>
<dbReference type="FunFam" id="3.40.50.720:FF:000357">
    <property type="entry name" value="Methionine adenosyltransferase 2 subunit beta"/>
    <property type="match status" value="1"/>
</dbReference>
<sequence>MKVVVTGASGLLGRAVFSKVSSTANHQVQGWAFSRATNGLVKVDVRDRASMEGALKEFKADVVIHCAAERRPDVAEKDPTGTQSLNVEVTENLTELSNQLGFKLIYICTDYVFDGNAPPDGYDVDATPNPTNFYGKTKLEGEKKLIELGRPGKVVSLRVPVLYGRTEKNDESAINVLLDGVMRASEGQKVKMDDWALRFPTLVDDIAAVILQIIELDRPLPKILHFSSTQQYTKYSISLTFSRILNLSQTSISNLVRVYDPPKSDESTVRPKNCRLSNRSIEELGIDTSKTVSFEDWWKDHLKDFLLK</sequence>
<dbReference type="InterPro" id="IPR029903">
    <property type="entry name" value="RmlD-like-bd"/>
</dbReference>
<dbReference type="Pfam" id="PF04321">
    <property type="entry name" value="RmlD_sub_bind"/>
    <property type="match status" value="1"/>
</dbReference>
<evidence type="ECO:0000313" key="3">
    <source>
        <dbReference type="Proteomes" id="UP001153365"/>
    </source>
</evidence>
<evidence type="ECO:0000313" key="2">
    <source>
        <dbReference type="EMBL" id="CAH7687317.1"/>
    </source>
</evidence>
<name>A0AAV0BP29_PHAPC</name>
<comment type="caution">
    <text evidence="2">The sequence shown here is derived from an EMBL/GenBank/DDBJ whole genome shotgun (WGS) entry which is preliminary data.</text>
</comment>
<dbReference type="Proteomes" id="UP001153365">
    <property type="component" value="Unassembled WGS sequence"/>
</dbReference>
<dbReference type="PANTHER" id="PTHR10491">
    <property type="entry name" value="DTDP-4-DEHYDRORHAMNOSE REDUCTASE"/>
    <property type="match status" value="1"/>
</dbReference>
<dbReference type="PANTHER" id="PTHR10491:SF4">
    <property type="entry name" value="METHIONINE ADENOSYLTRANSFERASE 2 SUBUNIT BETA"/>
    <property type="match status" value="1"/>
</dbReference>
<dbReference type="CDD" id="cd05254">
    <property type="entry name" value="dTDP_HR_like_SDR_e"/>
    <property type="match status" value="1"/>
</dbReference>